<feature type="signal peptide" evidence="1">
    <location>
        <begin position="1"/>
        <end position="18"/>
    </location>
</feature>
<evidence type="ECO:0000313" key="3">
    <source>
        <dbReference type="Proteomes" id="UP000800040"/>
    </source>
</evidence>
<reference evidence="2" key="1">
    <citation type="submission" date="2020-01" db="EMBL/GenBank/DDBJ databases">
        <authorList>
            <consortium name="DOE Joint Genome Institute"/>
            <person name="Haridas S."/>
            <person name="Albert R."/>
            <person name="Binder M."/>
            <person name="Bloem J."/>
            <person name="Labutti K."/>
            <person name="Salamov A."/>
            <person name="Andreopoulos B."/>
            <person name="Baker S.E."/>
            <person name="Barry K."/>
            <person name="Bills G."/>
            <person name="Bluhm B.H."/>
            <person name="Cannon C."/>
            <person name="Castanera R."/>
            <person name="Culley D.E."/>
            <person name="Daum C."/>
            <person name="Ezra D."/>
            <person name="Gonzalez J.B."/>
            <person name="Henrissat B."/>
            <person name="Kuo A."/>
            <person name="Liang C."/>
            <person name="Lipzen A."/>
            <person name="Lutzoni F."/>
            <person name="Magnuson J."/>
            <person name="Mondo S."/>
            <person name="Nolan M."/>
            <person name="Ohm R."/>
            <person name="Pangilinan J."/>
            <person name="Park H.-J."/>
            <person name="Ramirez L."/>
            <person name="Alfaro M."/>
            <person name="Sun H."/>
            <person name="Tritt A."/>
            <person name="Yoshinaga Y."/>
            <person name="Zwiers L.-H."/>
            <person name="Turgeon B.G."/>
            <person name="Goodwin S.B."/>
            <person name="Spatafora J.W."/>
            <person name="Crous P.W."/>
            <person name="Grigoriev I.V."/>
        </authorList>
    </citation>
    <scope>NUCLEOTIDE SEQUENCE</scope>
    <source>
        <strain evidence="2">P77</strain>
    </source>
</reference>
<organism evidence="2 3">
    <name type="scientific">Decorospora gaudefroyi</name>
    <dbReference type="NCBI Taxonomy" id="184978"/>
    <lineage>
        <taxon>Eukaryota</taxon>
        <taxon>Fungi</taxon>
        <taxon>Dikarya</taxon>
        <taxon>Ascomycota</taxon>
        <taxon>Pezizomycotina</taxon>
        <taxon>Dothideomycetes</taxon>
        <taxon>Pleosporomycetidae</taxon>
        <taxon>Pleosporales</taxon>
        <taxon>Pleosporineae</taxon>
        <taxon>Pleosporaceae</taxon>
        <taxon>Decorospora</taxon>
    </lineage>
</organism>
<protein>
    <submittedName>
        <fullName evidence="2">Uncharacterized protein</fullName>
    </submittedName>
</protein>
<feature type="chain" id="PRO_5025507759" evidence="1">
    <location>
        <begin position="19"/>
        <end position="125"/>
    </location>
</feature>
<dbReference type="AlphaFoldDB" id="A0A6A5KQ78"/>
<dbReference type="OrthoDB" id="3760594at2759"/>
<sequence length="125" mass="13140">MQYTIATLFAVLATAVTAAPADMTPRQTTFTEFAIWEQSGCPRNSGRIGTINLTTDTACQNFQPGVVSGKVDLDIPAGCRIQFFVGQGCNSVQSIVIPRDQVPHSCFELGPGKNIGSALVSGTCG</sequence>
<keyword evidence="3" id="KW-1185">Reference proteome</keyword>
<keyword evidence="1" id="KW-0732">Signal</keyword>
<dbReference type="EMBL" id="ML975261">
    <property type="protein sequence ID" value="KAF1837471.1"/>
    <property type="molecule type" value="Genomic_DNA"/>
</dbReference>
<proteinExistence type="predicted"/>
<evidence type="ECO:0000313" key="2">
    <source>
        <dbReference type="EMBL" id="KAF1837471.1"/>
    </source>
</evidence>
<gene>
    <name evidence="2" type="ORF">BDW02DRAFT_565947</name>
</gene>
<evidence type="ECO:0000256" key="1">
    <source>
        <dbReference type="SAM" id="SignalP"/>
    </source>
</evidence>
<name>A0A6A5KQ78_9PLEO</name>
<accession>A0A6A5KQ78</accession>
<dbReference type="Proteomes" id="UP000800040">
    <property type="component" value="Unassembled WGS sequence"/>
</dbReference>